<evidence type="ECO:0000256" key="9">
    <source>
        <dbReference type="ARBA" id="ARBA00023172"/>
    </source>
</evidence>
<keyword evidence="8" id="KW-0548">Nucleotidyltransferase</keyword>
<keyword evidence="5" id="KW-0460">Magnesium</keyword>
<keyword evidence="2" id="KW-0479">Metal-binding</keyword>
<protein>
    <submittedName>
        <fullName evidence="12">Retrovirus-related Pol polyprotein from transposon TNT 1-94</fullName>
    </submittedName>
</protein>
<proteinExistence type="predicted"/>
<dbReference type="PANTHER" id="PTHR42648">
    <property type="entry name" value="TRANSPOSASE, PUTATIVE-RELATED"/>
    <property type="match status" value="1"/>
</dbReference>
<dbReference type="Pfam" id="PF25597">
    <property type="entry name" value="SH3_retrovirus"/>
    <property type="match status" value="1"/>
</dbReference>
<keyword evidence="1" id="KW-0540">Nuclease</keyword>
<dbReference type="InterPro" id="IPR057670">
    <property type="entry name" value="SH3_retrovirus"/>
</dbReference>
<evidence type="ECO:0000313" key="13">
    <source>
        <dbReference type="Proteomes" id="UP000499080"/>
    </source>
</evidence>
<evidence type="ECO:0000256" key="5">
    <source>
        <dbReference type="ARBA" id="ARBA00022842"/>
    </source>
</evidence>
<evidence type="ECO:0000256" key="10">
    <source>
        <dbReference type="SAM" id="Coils"/>
    </source>
</evidence>
<dbReference type="PANTHER" id="PTHR42648:SF11">
    <property type="entry name" value="TRANSPOSON TY4-P GAG-POL POLYPROTEIN"/>
    <property type="match status" value="1"/>
</dbReference>
<evidence type="ECO:0000256" key="6">
    <source>
        <dbReference type="ARBA" id="ARBA00022908"/>
    </source>
</evidence>
<dbReference type="OrthoDB" id="8048980at2759"/>
<keyword evidence="6" id="KW-0229">DNA integration</keyword>
<dbReference type="GO" id="GO:0003676">
    <property type="term" value="F:nucleic acid binding"/>
    <property type="evidence" value="ECO:0007669"/>
    <property type="project" value="InterPro"/>
</dbReference>
<dbReference type="Gene3D" id="3.30.420.10">
    <property type="entry name" value="Ribonuclease H-like superfamily/Ribonuclease H"/>
    <property type="match status" value="1"/>
</dbReference>
<keyword evidence="8" id="KW-0239">DNA-directed DNA polymerase</keyword>
<name>A0A4Y2N228_ARAVE</name>
<dbReference type="GO" id="GO:0003964">
    <property type="term" value="F:RNA-directed DNA polymerase activity"/>
    <property type="evidence" value="ECO:0007669"/>
    <property type="project" value="UniProtKB-KW"/>
</dbReference>
<dbReference type="EMBL" id="BGPR01008384">
    <property type="protein sequence ID" value="GBN33458.1"/>
    <property type="molecule type" value="Genomic_DNA"/>
</dbReference>
<dbReference type="InterPro" id="IPR012337">
    <property type="entry name" value="RNaseH-like_sf"/>
</dbReference>
<evidence type="ECO:0000313" key="12">
    <source>
        <dbReference type="EMBL" id="GBN33458.1"/>
    </source>
</evidence>
<reference evidence="12 13" key="1">
    <citation type="journal article" date="2019" name="Sci. Rep.">
        <title>Orb-weaving spider Araneus ventricosus genome elucidates the spidroin gene catalogue.</title>
        <authorList>
            <person name="Kono N."/>
            <person name="Nakamura H."/>
            <person name="Ohtoshi R."/>
            <person name="Moran D.A.P."/>
            <person name="Shinohara A."/>
            <person name="Yoshida Y."/>
            <person name="Fujiwara M."/>
            <person name="Mori M."/>
            <person name="Tomita M."/>
            <person name="Arakawa K."/>
        </authorList>
    </citation>
    <scope>NUCLEOTIDE SEQUENCE [LARGE SCALE GENOMIC DNA]</scope>
</reference>
<evidence type="ECO:0000256" key="4">
    <source>
        <dbReference type="ARBA" id="ARBA00022801"/>
    </source>
</evidence>
<dbReference type="GO" id="GO:0004519">
    <property type="term" value="F:endonuclease activity"/>
    <property type="evidence" value="ECO:0007669"/>
    <property type="project" value="UniProtKB-KW"/>
</dbReference>
<keyword evidence="4" id="KW-0378">Hydrolase</keyword>
<dbReference type="AlphaFoldDB" id="A0A4Y2N228"/>
<keyword evidence="10" id="KW-0175">Coiled coil</keyword>
<keyword evidence="9" id="KW-0233">DNA recombination</keyword>
<keyword evidence="3" id="KW-0255">Endonuclease</keyword>
<dbReference type="InterPro" id="IPR036397">
    <property type="entry name" value="RNaseH_sf"/>
</dbReference>
<dbReference type="InterPro" id="IPR039537">
    <property type="entry name" value="Retrotran_Ty1/copia-like"/>
</dbReference>
<dbReference type="GO" id="GO:0006310">
    <property type="term" value="P:DNA recombination"/>
    <property type="evidence" value="ECO:0007669"/>
    <property type="project" value="UniProtKB-KW"/>
</dbReference>
<evidence type="ECO:0000256" key="7">
    <source>
        <dbReference type="ARBA" id="ARBA00022918"/>
    </source>
</evidence>
<evidence type="ECO:0000256" key="2">
    <source>
        <dbReference type="ARBA" id="ARBA00022723"/>
    </source>
</evidence>
<evidence type="ECO:0000256" key="3">
    <source>
        <dbReference type="ARBA" id="ARBA00022759"/>
    </source>
</evidence>
<dbReference type="GO" id="GO:0016787">
    <property type="term" value="F:hydrolase activity"/>
    <property type="evidence" value="ECO:0007669"/>
    <property type="project" value="UniProtKB-KW"/>
</dbReference>
<evidence type="ECO:0000259" key="11">
    <source>
        <dbReference type="PROSITE" id="PS50994"/>
    </source>
</evidence>
<dbReference type="GO" id="GO:0046872">
    <property type="term" value="F:metal ion binding"/>
    <property type="evidence" value="ECO:0007669"/>
    <property type="project" value="UniProtKB-KW"/>
</dbReference>
<dbReference type="Proteomes" id="UP000499080">
    <property type="component" value="Unassembled WGS sequence"/>
</dbReference>
<gene>
    <name evidence="12" type="primary">POLX_1084</name>
    <name evidence="12" type="ORF">AVEN_150742_1</name>
</gene>
<feature type="coiled-coil region" evidence="10">
    <location>
        <begin position="155"/>
        <end position="182"/>
    </location>
</feature>
<evidence type="ECO:0000256" key="8">
    <source>
        <dbReference type="ARBA" id="ARBA00022932"/>
    </source>
</evidence>
<evidence type="ECO:0000256" key="1">
    <source>
        <dbReference type="ARBA" id="ARBA00022722"/>
    </source>
</evidence>
<sequence>MQVLKLIHAPQYTPQLNGVAERTNRTLFDKARAMLYDSKLPESCWGYAIQAAAFFHNRISCTSINDHTPYELKYSTKPDLSKIQIFGCDAYFKVADTQRRKLDPKSKKMIFIGYSSMGYRVMDPVTRRITVSRNVHFDEKKIISDKLSTTPNVENQEDTSDLEEEENKMDIKLEETERAIDDKYPEFRRSQRERRPPVRYPFNEALSVTNEELTYDEIKFPPEEQSNWKNVMDEEMLSLEKNKVWDLVELPEKEK</sequence>
<keyword evidence="13" id="KW-1185">Reference proteome</keyword>
<dbReference type="GO" id="GO:0003887">
    <property type="term" value="F:DNA-directed DNA polymerase activity"/>
    <property type="evidence" value="ECO:0007669"/>
    <property type="project" value="UniProtKB-KW"/>
</dbReference>
<dbReference type="PROSITE" id="PS50994">
    <property type="entry name" value="INTEGRASE"/>
    <property type="match status" value="1"/>
</dbReference>
<dbReference type="SUPFAM" id="SSF53098">
    <property type="entry name" value="Ribonuclease H-like"/>
    <property type="match status" value="1"/>
</dbReference>
<keyword evidence="7" id="KW-0695">RNA-directed DNA polymerase</keyword>
<dbReference type="InterPro" id="IPR001584">
    <property type="entry name" value="Integrase_cat-core"/>
</dbReference>
<keyword evidence="8" id="KW-0808">Transferase</keyword>
<feature type="domain" description="Integrase catalytic" evidence="11">
    <location>
        <begin position="1"/>
        <end position="77"/>
    </location>
</feature>
<organism evidence="12 13">
    <name type="scientific">Araneus ventricosus</name>
    <name type="common">Orbweaver spider</name>
    <name type="synonym">Epeira ventricosa</name>
    <dbReference type="NCBI Taxonomy" id="182803"/>
    <lineage>
        <taxon>Eukaryota</taxon>
        <taxon>Metazoa</taxon>
        <taxon>Ecdysozoa</taxon>
        <taxon>Arthropoda</taxon>
        <taxon>Chelicerata</taxon>
        <taxon>Arachnida</taxon>
        <taxon>Araneae</taxon>
        <taxon>Araneomorphae</taxon>
        <taxon>Entelegynae</taxon>
        <taxon>Araneoidea</taxon>
        <taxon>Araneidae</taxon>
        <taxon>Araneus</taxon>
    </lineage>
</organism>
<dbReference type="GO" id="GO:0015074">
    <property type="term" value="P:DNA integration"/>
    <property type="evidence" value="ECO:0007669"/>
    <property type="project" value="UniProtKB-KW"/>
</dbReference>
<accession>A0A4Y2N228</accession>
<comment type="caution">
    <text evidence="12">The sequence shown here is derived from an EMBL/GenBank/DDBJ whole genome shotgun (WGS) entry which is preliminary data.</text>
</comment>